<gene>
    <name evidence="1" type="ORF">DARMORV10_C07P46780.1</name>
</gene>
<feature type="non-terminal residue" evidence="1">
    <location>
        <position position="66"/>
    </location>
</feature>
<dbReference type="Proteomes" id="UP001295469">
    <property type="component" value="Chromosome C07"/>
</dbReference>
<name>A0A816N3A3_BRANA</name>
<organism evidence="1">
    <name type="scientific">Brassica napus</name>
    <name type="common">Rape</name>
    <dbReference type="NCBI Taxonomy" id="3708"/>
    <lineage>
        <taxon>Eukaryota</taxon>
        <taxon>Viridiplantae</taxon>
        <taxon>Streptophyta</taxon>
        <taxon>Embryophyta</taxon>
        <taxon>Tracheophyta</taxon>
        <taxon>Spermatophyta</taxon>
        <taxon>Magnoliopsida</taxon>
        <taxon>eudicotyledons</taxon>
        <taxon>Gunneridae</taxon>
        <taxon>Pentapetalae</taxon>
        <taxon>rosids</taxon>
        <taxon>malvids</taxon>
        <taxon>Brassicales</taxon>
        <taxon>Brassicaceae</taxon>
        <taxon>Brassiceae</taxon>
        <taxon>Brassica</taxon>
    </lineage>
</organism>
<protein>
    <submittedName>
        <fullName evidence="1">(rape) hypothetical protein</fullName>
    </submittedName>
</protein>
<accession>A0A816N3A3</accession>
<dbReference type="AlphaFoldDB" id="A0A816N3A3"/>
<dbReference type="EMBL" id="HG994371">
    <property type="protein sequence ID" value="CAF2019817.1"/>
    <property type="molecule type" value="Genomic_DNA"/>
</dbReference>
<sequence>RHQKVLNSKASYSIIFDCDCYTRVCYEKDTKFINAPLDTSQLQRYGNVVFSGCQLPHPLMYKIIVR</sequence>
<reference evidence="1" key="1">
    <citation type="submission" date="2021-01" db="EMBL/GenBank/DDBJ databases">
        <authorList>
            <consortium name="Genoscope - CEA"/>
            <person name="William W."/>
        </authorList>
    </citation>
    <scope>NUCLEOTIDE SEQUENCE</scope>
</reference>
<feature type="non-terminal residue" evidence="1">
    <location>
        <position position="1"/>
    </location>
</feature>
<proteinExistence type="predicted"/>
<evidence type="ECO:0000313" key="1">
    <source>
        <dbReference type="EMBL" id="CAF2019817.1"/>
    </source>
</evidence>